<name>A0A6J6D7Y7_9ZZZZ</name>
<evidence type="ECO:0000256" key="5">
    <source>
        <dbReference type="SAM" id="Phobius"/>
    </source>
</evidence>
<dbReference type="AlphaFoldDB" id="A0A6J6D7Y7"/>
<dbReference type="EMBL" id="CAEZSZ010000116">
    <property type="protein sequence ID" value="CAB4560110.1"/>
    <property type="molecule type" value="Genomic_DNA"/>
</dbReference>
<evidence type="ECO:0000313" key="6">
    <source>
        <dbReference type="EMBL" id="CAB4560110.1"/>
    </source>
</evidence>
<sequence>MAARVHITQELGIDPHSNPSPWLAAFASFGTFATGAAIPLIPYILGFASLPLSLAVGGLGLLLAGGLSARFTRKSYFKSATRQLLFGSIAVAATYLVGMLLGVREF</sequence>
<protein>
    <submittedName>
        <fullName evidence="6">Unannotated protein</fullName>
    </submittedName>
</protein>
<dbReference type="GO" id="GO:0030026">
    <property type="term" value="P:intracellular manganese ion homeostasis"/>
    <property type="evidence" value="ECO:0007669"/>
    <property type="project" value="InterPro"/>
</dbReference>
<feature type="transmembrane region" description="Helical" evidence="5">
    <location>
        <begin position="51"/>
        <end position="72"/>
    </location>
</feature>
<keyword evidence="4 5" id="KW-0472">Membrane</keyword>
<evidence type="ECO:0000256" key="2">
    <source>
        <dbReference type="ARBA" id="ARBA00022692"/>
    </source>
</evidence>
<gene>
    <name evidence="6" type="ORF">UFOPK1561_00848</name>
</gene>
<comment type="subcellular location">
    <subcellularLocation>
        <location evidence="1">Endomembrane system</location>
        <topology evidence="1">Multi-pass membrane protein</topology>
    </subcellularLocation>
</comment>
<dbReference type="GO" id="GO:0012505">
    <property type="term" value="C:endomembrane system"/>
    <property type="evidence" value="ECO:0007669"/>
    <property type="project" value="UniProtKB-SubCell"/>
</dbReference>
<feature type="transmembrane region" description="Helical" evidence="5">
    <location>
        <begin position="84"/>
        <end position="103"/>
    </location>
</feature>
<accession>A0A6J6D7Y7</accession>
<keyword evidence="3 5" id="KW-1133">Transmembrane helix</keyword>
<dbReference type="Pfam" id="PF01988">
    <property type="entry name" value="VIT1"/>
    <property type="match status" value="1"/>
</dbReference>
<keyword evidence="2 5" id="KW-0812">Transmembrane</keyword>
<dbReference type="InterPro" id="IPR008217">
    <property type="entry name" value="Ccc1_fam"/>
</dbReference>
<evidence type="ECO:0000256" key="4">
    <source>
        <dbReference type="ARBA" id="ARBA00023136"/>
    </source>
</evidence>
<evidence type="ECO:0000256" key="3">
    <source>
        <dbReference type="ARBA" id="ARBA00022989"/>
    </source>
</evidence>
<evidence type="ECO:0000256" key="1">
    <source>
        <dbReference type="ARBA" id="ARBA00004127"/>
    </source>
</evidence>
<reference evidence="6" key="1">
    <citation type="submission" date="2020-05" db="EMBL/GenBank/DDBJ databases">
        <authorList>
            <person name="Chiriac C."/>
            <person name="Salcher M."/>
            <person name="Ghai R."/>
            <person name="Kavagutti S V."/>
        </authorList>
    </citation>
    <scope>NUCLEOTIDE SEQUENCE</scope>
</reference>
<dbReference type="GO" id="GO:0005384">
    <property type="term" value="F:manganese ion transmembrane transporter activity"/>
    <property type="evidence" value="ECO:0007669"/>
    <property type="project" value="InterPro"/>
</dbReference>
<feature type="transmembrane region" description="Helical" evidence="5">
    <location>
        <begin position="21"/>
        <end position="45"/>
    </location>
</feature>
<proteinExistence type="predicted"/>
<organism evidence="6">
    <name type="scientific">freshwater metagenome</name>
    <dbReference type="NCBI Taxonomy" id="449393"/>
    <lineage>
        <taxon>unclassified sequences</taxon>
        <taxon>metagenomes</taxon>
        <taxon>ecological metagenomes</taxon>
    </lineage>
</organism>